<name>A0A3N0YQY6_ANAGA</name>
<keyword evidence="1" id="KW-0472">Membrane</keyword>
<dbReference type="AlphaFoldDB" id="A0A3N0YQY6"/>
<reference evidence="2 3" key="1">
    <citation type="submission" date="2018-10" db="EMBL/GenBank/DDBJ databases">
        <title>Genome assembly for a Yunnan-Guizhou Plateau 3E fish, Anabarilius grahami (Regan), and its evolutionary and genetic applications.</title>
        <authorList>
            <person name="Jiang W."/>
        </authorList>
    </citation>
    <scope>NUCLEOTIDE SEQUENCE [LARGE SCALE GENOMIC DNA]</scope>
    <source>
        <strain evidence="2">AG-KIZ</strain>
        <tissue evidence="2">Muscle</tissue>
    </source>
</reference>
<gene>
    <name evidence="2" type="ORF">DPX16_2690</name>
</gene>
<dbReference type="EMBL" id="RJVU01033420">
    <property type="protein sequence ID" value="ROL48108.1"/>
    <property type="molecule type" value="Genomic_DNA"/>
</dbReference>
<evidence type="ECO:0000313" key="3">
    <source>
        <dbReference type="Proteomes" id="UP000281406"/>
    </source>
</evidence>
<proteinExistence type="predicted"/>
<feature type="transmembrane region" description="Helical" evidence="1">
    <location>
        <begin position="27"/>
        <end position="52"/>
    </location>
</feature>
<accession>A0A3N0YQY6</accession>
<organism evidence="2 3">
    <name type="scientific">Anabarilius grahami</name>
    <name type="common">Kanglang fish</name>
    <name type="synonym">Barilius grahami</name>
    <dbReference type="NCBI Taxonomy" id="495550"/>
    <lineage>
        <taxon>Eukaryota</taxon>
        <taxon>Metazoa</taxon>
        <taxon>Chordata</taxon>
        <taxon>Craniata</taxon>
        <taxon>Vertebrata</taxon>
        <taxon>Euteleostomi</taxon>
        <taxon>Actinopterygii</taxon>
        <taxon>Neopterygii</taxon>
        <taxon>Teleostei</taxon>
        <taxon>Ostariophysi</taxon>
        <taxon>Cypriniformes</taxon>
        <taxon>Xenocyprididae</taxon>
        <taxon>Xenocypridinae</taxon>
        <taxon>Xenocypridinae incertae sedis</taxon>
        <taxon>Anabarilius</taxon>
    </lineage>
</organism>
<comment type="caution">
    <text evidence="2">The sequence shown here is derived from an EMBL/GenBank/DDBJ whole genome shotgun (WGS) entry which is preliminary data.</text>
</comment>
<sequence>MGLLDMSYSSASDSDNSFGVGVSAMWYSMYFSSSGCVVQRSIIIMVFLILLINDVPIEKSSSERHDDEGVHLLLHQNKAAELAQLC</sequence>
<keyword evidence="1" id="KW-1133">Transmembrane helix</keyword>
<evidence type="ECO:0000313" key="2">
    <source>
        <dbReference type="EMBL" id="ROL48108.1"/>
    </source>
</evidence>
<keyword evidence="1" id="KW-0812">Transmembrane</keyword>
<keyword evidence="3" id="KW-1185">Reference proteome</keyword>
<evidence type="ECO:0000256" key="1">
    <source>
        <dbReference type="SAM" id="Phobius"/>
    </source>
</evidence>
<protein>
    <submittedName>
        <fullName evidence="2">Uncharacterized protein</fullName>
    </submittedName>
</protein>
<dbReference type="Proteomes" id="UP000281406">
    <property type="component" value="Unassembled WGS sequence"/>
</dbReference>